<comment type="cofactor">
    <cofactor evidence="1">
        <name>a divalent metal cation</name>
        <dbReference type="ChEBI" id="CHEBI:60240"/>
    </cofactor>
</comment>
<dbReference type="PANTHER" id="PTHR30502">
    <property type="entry name" value="2-KETO-3-DEOXY-L-RHAMNONATE ALDOLASE"/>
    <property type="match status" value="1"/>
</dbReference>
<dbReference type="GO" id="GO:0005737">
    <property type="term" value="C:cytoplasm"/>
    <property type="evidence" value="ECO:0007669"/>
    <property type="project" value="TreeGrafter"/>
</dbReference>
<dbReference type="InterPro" id="IPR015813">
    <property type="entry name" value="Pyrv/PenolPyrv_kinase-like_dom"/>
</dbReference>
<sequence>MPAPINSFKQAIQTGDRTLFGLWVAFASPHAAEVSAGSGFDWILIDAEHGPNDIPLLAAQLAAVSRHPAHPMVRLPVGETWMIKQALDIGAQSLLIPMVETGEEALRLSRACRYPPFGIRGMGAGLGRASDFGRIGDYVATADEQICLIVQIESQLGIANAEAIVTTEGVDGVLIGPADLAADMGHTGNSGHPDVMAAVDGLIRKIVGLGKPAGIMTTDAAMIRLARDAGACFIAVGSDVGLLAKGAANLLAESKAL</sequence>
<proteinExistence type="inferred from homology"/>
<evidence type="ECO:0000256" key="1">
    <source>
        <dbReference type="ARBA" id="ARBA00001968"/>
    </source>
</evidence>
<comment type="similarity">
    <text evidence="2">Belongs to the HpcH/HpaI aldolase family.</text>
</comment>
<gene>
    <name evidence="8" type="ORF">HHL25_01090</name>
</gene>
<feature type="domain" description="HpcH/HpaI aldolase/citrate lyase" evidence="7">
    <location>
        <begin position="20"/>
        <end position="244"/>
    </location>
</feature>
<comment type="caution">
    <text evidence="8">The sequence shown here is derived from an EMBL/GenBank/DDBJ whole genome shotgun (WGS) entry which is preliminary data.</text>
</comment>
<name>A0A7Y0ASP4_9HYPH</name>
<evidence type="ECO:0000256" key="4">
    <source>
        <dbReference type="ARBA" id="ARBA00023239"/>
    </source>
</evidence>
<comment type="catalytic activity">
    <reaction evidence="6">
        <text>D-glyceraldehyde + pyruvate = 2-dehydro-3-deoxy-L-galactonate</text>
        <dbReference type="Rhea" id="RHEA:80055"/>
        <dbReference type="ChEBI" id="CHEBI:15361"/>
        <dbReference type="ChEBI" id="CHEBI:17378"/>
        <dbReference type="ChEBI" id="CHEBI:75545"/>
    </reaction>
</comment>
<dbReference type="AlphaFoldDB" id="A0A7Y0ASP4"/>
<accession>A0A7Y0ASP4</accession>
<evidence type="ECO:0000256" key="2">
    <source>
        <dbReference type="ARBA" id="ARBA00005568"/>
    </source>
</evidence>
<keyword evidence="9" id="KW-1185">Reference proteome</keyword>
<dbReference type="FunFam" id="3.20.20.60:FF:000004">
    <property type="entry name" value="5-keto-4-deoxy-D-glucarate aldolase"/>
    <property type="match status" value="1"/>
</dbReference>
<dbReference type="GO" id="GO:0016832">
    <property type="term" value="F:aldehyde-lyase activity"/>
    <property type="evidence" value="ECO:0007669"/>
    <property type="project" value="TreeGrafter"/>
</dbReference>
<evidence type="ECO:0000313" key="9">
    <source>
        <dbReference type="Proteomes" id="UP000541470"/>
    </source>
</evidence>
<dbReference type="Pfam" id="PF03328">
    <property type="entry name" value="HpcH_HpaI"/>
    <property type="match status" value="1"/>
</dbReference>
<dbReference type="RefSeq" id="WP_169586423.1">
    <property type="nucleotide sequence ID" value="NZ_JABBGK010000001.1"/>
</dbReference>
<dbReference type="SUPFAM" id="SSF51621">
    <property type="entry name" value="Phosphoenolpyruvate/pyruvate domain"/>
    <property type="match status" value="1"/>
</dbReference>
<keyword evidence="3" id="KW-0479">Metal-binding</keyword>
<reference evidence="8 9" key="1">
    <citation type="submission" date="2020-04" db="EMBL/GenBank/DDBJ databases">
        <title>Rhizobium sp. S-51 isolated from soil.</title>
        <authorList>
            <person name="Dahal R.H."/>
        </authorList>
    </citation>
    <scope>NUCLEOTIDE SEQUENCE [LARGE SCALE GENOMIC DNA]</scope>
    <source>
        <strain evidence="8 9">S-51</strain>
    </source>
</reference>
<evidence type="ECO:0000256" key="3">
    <source>
        <dbReference type="ARBA" id="ARBA00022723"/>
    </source>
</evidence>
<dbReference type="InterPro" id="IPR040442">
    <property type="entry name" value="Pyrv_kinase-like_dom_sf"/>
</dbReference>
<dbReference type="InterPro" id="IPR050251">
    <property type="entry name" value="HpcH-HpaI_aldolase"/>
</dbReference>
<evidence type="ECO:0000313" key="8">
    <source>
        <dbReference type="EMBL" id="NML72709.1"/>
    </source>
</evidence>
<dbReference type="Proteomes" id="UP000541470">
    <property type="component" value="Unassembled WGS sequence"/>
</dbReference>
<dbReference type="GO" id="GO:0046872">
    <property type="term" value="F:metal ion binding"/>
    <property type="evidence" value="ECO:0007669"/>
    <property type="project" value="UniProtKB-KW"/>
</dbReference>
<evidence type="ECO:0000259" key="7">
    <source>
        <dbReference type="Pfam" id="PF03328"/>
    </source>
</evidence>
<keyword evidence="5" id="KW-0670">Pyruvate</keyword>
<protein>
    <submittedName>
        <fullName evidence="8">HpcH/HpaI aldolase/citrate lyase family protein</fullName>
    </submittedName>
</protein>
<dbReference type="PANTHER" id="PTHR30502:SF0">
    <property type="entry name" value="PHOSPHOENOLPYRUVATE CARBOXYLASE FAMILY PROTEIN"/>
    <property type="match status" value="1"/>
</dbReference>
<dbReference type="Gene3D" id="3.20.20.60">
    <property type="entry name" value="Phosphoenolpyruvate-binding domains"/>
    <property type="match status" value="1"/>
</dbReference>
<evidence type="ECO:0000256" key="5">
    <source>
        <dbReference type="ARBA" id="ARBA00023317"/>
    </source>
</evidence>
<dbReference type="InterPro" id="IPR005000">
    <property type="entry name" value="Aldolase/citrate-lyase_domain"/>
</dbReference>
<dbReference type="EMBL" id="JABBGK010000001">
    <property type="protein sequence ID" value="NML72709.1"/>
    <property type="molecule type" value="Genomic_DNA"/>
</dbReference>
<keyword evidence="4 8" id="KW-0456">Lyase</keyword>
<evidence type="ECO:0000256" key="6">
    <source>
        <dbReference type="ARBA" id="ARBA00045074"/>
    </source>
</evidence>
<organism evidence="8 9">
    <name type="scientific">Rhizobium terricola</name>
    <dbReference type="NCBI Taxonomy" id="2728849"/>
    <lineage>
        <taxon>Bacteria</taxon>
        <taxon>Pseudomonadati</taxon>
        <taxon>Pseudomonadota</taxon>
        <taxon>Alphaproteobacteria</taxon>
        <taxon>Hyphomicrobiales</taxon>
        <taxon>Rhizobiaceae</taxon>
        <taxon>Rhizobium/Agrobacterium group</taxon>
        <taxon>Rhizobium</taxon>
    </lineage>
</organism>